<dbReference type="RefSeq" id="WP_154669703.1">
    <property type="nucleotide sequence ID" value="NZ_CABKVV010000014.1"/>
</dbReference>
<organism evidence="1 2">
    <name type="scientific">Neglectibacter timonensis</name>
    <dbReference type="NCBI Taxonomy" id="1776382"/>
    <lineage>
        <taxon>Bacteria</taxon>
        <taxon>Bacillati</taxon>
        <taxon>Bacillota</taxon>
        <taxon>Clostridia</taxon>
        <taxon>Eubacteriales</taxon>
        <taxon>Oscillospiraceae</taxon>
        <taxon>Neglectibacter</taxon>
    </lineage>
</organism>
<protein>
    <submittedName>
        <fullName evidence="1">Uncharacterized protein</fullName>
    </submittedName>
</protein>
<name>A0ABT1S2I7_9FIRM</name>
<gene>
    <name evidence="1" type="ORF">NE695_14695</name>
</gene>
<dbReference type="EMBL" id="JANFZH010000039">
    <property type="protein sequence ID" value="MCQ4841161.1"/>
    <property type="molecule type" value="Genomic_DNA"/>
</dbReference>
<comment type="caution">
    <text evidence="1">The sequence shown here is derived from an EMBL/GenBank/DDBJ whole genome shotgun (WGS) entry which is preliminary data.</text>
</comment>
<evidence type="ECO:0000313" key="2">
    <source>
        <dbReference type="Proteomes" id="UP001524473"/>
    </source>
</evidence>
<sequence>MGRKERAKCIRLLAVDDESIICQGILVFIDFGGLGMTELFKAENGEGALALLEKE</sequence>
<keyword evidence="2" id="KW-1185">Reference proteome</keyword>
<reference evidence="1 2" key="1">
    <citation type="submission" date="2022-06" db="EMBL/GenBank/DDBJ databases">
        <title>Isolation of gut microbiota from human fecal samples.</title>
        <authorList>
            <person name="Pamer E.G."/>
            <person name="Barat B."/>
            <person name="Waligurski E."/>
            <person name="Medina S."/>
            <person name="Paddock L."/>
            <person name="Mostad J."/>
        </authorList>
    </citation>
    <scope>NUCLEOTIDE SEQUENCE [LARGE SCALE GENOMIC DNA]</scope>
    <source>
        <strain evidence="1 2">DFI.9.73</strain>
    </source>
</reference>
<evidence type="ECO:0000313" key="1">
    <source>
        <dbReference type="EMBL" id="MCQ4841161.1"/>
    </source>
</evidence>
<proteinExistence type="predicted"/>
<accession>A0ABT1S2I7</accession>
<dbReference type="Proteomes" id="UP001524473">
    <property type="component" value="Unassembled WGS sequence"/>
</dbReference>
<dbReference type="GeneID" id="90534072"/>